<dbReference type="SMART" id="SM01130">
    <property type="entry name" value="DHDPS"/>
    <property type="match status" value="1"/>
</dbReference>
<keyword evidence="1 2" id="KW-0456">Lyase</keyword>
<evidence type="ECO:0000256" key="3">
    <source>
        <dbReference type="PIRSR" id="PIRSR001365-1"/>
    </source>
</evidence>
<dbReference type="OrthoDB" id="9778880at2"/>
<dbReference type="HOGENOM" id="CLU_049343_5_0_10"/>
<dbReference type="Proteomes" id="UP000011058">
    <property type="component" value="Chromosome"/>
</dbReference>
<dbReference type="SUPFAM" id="SSF51569">
    <property type="entry name" value="Aldolase"/>
    <property type="match status" value="1"/>
</dbReference>
<organism evidence="5 6">
    <name type="scientific">Fibrella aestuarina BUZ 2</name>
    <dbReference type="NCBI Taxonomy" id="1166018"/>
    <lineage>
        <taxon>Bacteria</taxon>
        <taxon>Pseudomonadati</taxon>
        <taxon>Bacteroidota</taxon>
        <taxon>Cytophagia</taxon>
        <taxon>Cytophagales</taxon>
        <taxon>Spirosomataceae</taxon>
        <taxon>Fibrella</taxon>
    </lineage>
</organism>
<dbReference type="Gene3D" id="3.20.20.70">
    <property type="entry name" value="Aldolase class I"/>
    <property type="match status" value="1"/>
</dbReference>
<dbReference type="PANTHER" id="PTHR12128:SF72">
    <property type="entry name" value="DIHYDRODIPICOLINATE SYNTHASE"/>
    <property type="match status" value="1"/>
</dbReference>
<gene>
    <name evidence="5" type="ORF">FAES_4418</name>
</gene>
<name>I0KE64_9BACT</name>
<sequence length="329" mass="35716">MNVTTRWEGVYPALLTPFTADDQLDLPLFEKNLHAQLDAGVHGFIIGGSLGEASTLQNQEKIELLQSALAVCEGNVPVLINIAEQATRQAILCAQEAEANGADGLMLLPPMRYPADARETVTFFKAVAKETSLPIMIYNNPYDYKIMTTVAMFEELAELPNIQAVKESTRDLTNITRMRNAFGDRFKLMGGVDTLALEALLLGCDGWVGGLVDAFPAETMAIYNLAKAGQVAEALDIYRWFMPLLELDIHPKLVQYIKLAAQATGIGSEHVRAPRLPLVGAEREQVLSIIETAMAKRPMLATGKPVAEPGASAPLNPALTTLNPAVFIN</sequence>
<dbReference type="RefSeq" id="WP_015333516.1">
    <property type="nucleotide sequence ID" value="NC_020054.1"/>
</dbReference>
<dbReference type="AlphaFoldDB" id="I0KE64"/>
<dbReference type="PANTHER" id="PTHR12128">
    <property type="entry name" value="DIHYDRODIPICOLINATE SYNTHASE"/>
    <property type="match status" value="1"/>
</dbReference>
<proteinExistence type="inferred from homology"/>
<reference evidence="5 6" key="1">
    <citation type="journal article" date="2012" name="J. Bacteriol.">
        <title>Genome Sequence of Fibrella aestuarina BUZ 2T, a Filamentous Marine Bacterium.</title>
        <authorList>
            <person name="Filippini M."/>
            <person name="Qi W."/>
            <person name="Blom J."/>
            <person name="Goesmann A."/>
            <person name="Smits T.H."/>
            <person name="Bagheri H.C."/>
        </authorList>
    </citation>
    <scope>NUCLEOTIDE SEQUENCE [LARGE SCALE GENOMIC DNA]</scope>
    <source>
        <strain evidence="6">BUZ 2T</strain>
    </source>
</reference>
<evidence type="ECO:0000256" key="2">
    <source>
        <dbReference type="PIRNR" id="PIRNR001365"/>
    </source>
</evidence>
<dbReference type="eggNOG" id="COG0329">
    <property type="taxonomic scope" value="Bacteria"/>
</dbReference>
<keyword evidence="6" id="KW-1185">Reference proteome</keyword>
<feature type="active site" description="Proton donor/acceptor" evidence="3">
    <location>
        <position position="138"/>
    </location>
</feature>
<feature type="active site" description="Schiff-base intermediate with substrate" evidence="3">
    <location>
        <position position="166"/>
    </location>
</feature>
<dbReference type="KEGG" id="fae:FAES_4418"/>
<accession>I0KE64</accession>
<dbReference type="InterPro" id="IPR002220">
    <property type="entry name" value="DapA-like"/>
</dbReference>
<evidence type="ECO:0000313" key="5">
    <source>
        <dbReference type="EMBL" id="CCH02417.1"/>
    </source>
</evidence>
<evidence type="ECO:0000256" key="4">
    <source>
        <dbReference type="PIRSR" id="PIRSR001365-2"/>
    </source>
</evidence>
<dbReference type="InterPro" id="IPR013785">
    <property type="entry name" value="Aldolase_TIM"/>
</dbReference>
<dbReference type="PIRSF" id="PIRSF001365">
    <property type="entry name" value="DHDPS"/>
    <property type="match status" value="1"/>
</dbReference>
<dbReference type="STRING" id="1166018.FAES_4418"/>
<dbReference type="GO" id="GO:0008840">
    <property type="term" value="F:4-hydroxy-tetrahydrodipicolinate synthase activity"/>
    <property type="evidence" value="ECO:0007669"/>
    <property type="project" value="TreeGrafter"/>
</dbReference>
<evidence type="ECO:0000313" key="6">
    <source>
        <dbReference type="Proteomes" id="UP000011058"/>
    </source>
</evidence>
<comment type="similarity">
    <text evidence="2">Belongs to the DapA family.</text>
</comment>
<dbReference type="PRINTS" id="PR00146">
    <property type="entry name" value="DHPICSNTHASE"/>
</dbReference>
<feature type="binding site" evidence="4">
    <location>
        <position position="208"/>
    </location>
    <ligand>
        <name>pyruvate</name>
        <dbReference type="ChEBI" id="CHEBI:15361"/>
    </ligand>
</feature>
<dbReference type="CDD" id="cd00408">
    <property type="entry name" value="DHDPS-like"/>
    <property type="match status" value="1"/>
</dbReference>
<dbReference type="Pfam" id="PF00701">
    <property type="entry name" value="DHDPS"/>
    <property type="match status" value="1"/>
</dbReference>
<evidence type="ECO:0000256" key="1">
    <source>
        <dbReference type="ARBA" id="ARBA00023239"/>
    </source>
</evidence>
<dbReference type="PATRIC" id="fig|1166018.3.peg.1382"/>
<dbReference type="EMBL" id="HE796683">
    <property type="protein sequence ID" value="CCH02417.1"/>
    <property type="molecule type" value="Genomic_DNA"/>
</dbReference>
<protein>
    <submittedName>
        <fullName evidence="5">Dihydrodipicolinate synthetase</fullName>
    </submittedName>
</protein>